<dbReference type="EMBL" id="CH473956">
    <property type="protein sequence ID" value="EDM18475.1"/>
    <property type="molecule type" value="Genomic_DNA"/>
</dbReference>
<dbReference type="AlphaFoldDB" id="A6I6A1"/>
<sequence>MFMFLEQIDGRLRQSSCPPGCLNQKRDLLILVLYYVFGSKYEKVHTKIKVEA</sequence>
<dbReference type="Proteomes" id="UP000234681">
    <property type="component" value="Chromosome 1"/>
</dbReference>
<proteinExistence type="predicted"/>
<gene>
    <name evidence="1" type="primary">RGD1561459_predicted</name>
    <name evidence="1" type="ORF">rCG_40422</name>
</gene>
<name>A6I6A1_RAT</name>
<organism evidence="1 2">
    <name type="scientific">Rattus norvegicus</name>
    <name type="common">Rat</name>
    <dbReference type="NCBI Taxonomy" id="10116"/>
    <lineage>
        <taxon>Eukaryota</taxon>
        <taxon>Metazoa</taxon>
        <taxon>Chordata</taxon>
        <taxon>Craniata</taxon>
        <taxon>Vertebrata</taxon>
        <taxon>Euteleostomi</taxon>
        <taxon>Mammalia</taxon>
        <taxon>Eutheria</taxon>
        <taxon>Euarchontoglires</taxon>
        <taxon>Glires</taxon>
        <taxon>Rodentia</taxon>
        <taxon>Myomorpha</taxon>
        <taxon>Muroidea</taxon>
        <taxon>Muridae</taxon>
        <taxon>Murinae</taxon>
        <taxon>Rattus</taxon>
    </lineage>
</organism>
<evidence type="ECO:0000313" key="1">
    <source>
        <dbReference type="EMBL" id="EDM18475.1"/>
    </source>
</evidence>
<protein>
    <submittedName>
        <fullName evidence="1">Similar to RIKEN cDNA 1810020D17 (Predicted), isoform CRA_c</fullName>
    </submittedName>
</protein>
<accession>A6I6A1</accession>
<reference evidence="1 2" key="1">
    <citation type="submission" date="2005-09" db="EMBL/GenBank/DDBJ databases">
        <authorList>
            <person name="Mural R.J."/>
            <person name="Li P.W."/>
            <person name="Adams M.D."/>
            <person name="Amanatides P.G."/>
            <person name="Baden-Tillson H."/>
            <person name="Barnstead M."/>
            <person name="Chin S.H."/>
            <person name="Dew I."/>
            <person name="Evans C.A."/>
            <person name="Ferriera S."/>
            <person name="Flanigan M."/>
            <person name="Fosler C."/>
            <person name="Glodek A."/>
            <person name="Gu Z."/>
            <person name="Holt R.A."/>
            <person name="Jennings D."/>
            <person name="Kraft C.L."/>
            <person name="Lu F."/>
            <person name="Nguyen T."/>
            <person name="Nusskern D.R."/>
            <person name="Pfannkoch C.M."/>
            <person name="Sitter C."/>
            <person name="Sutton G.G."/>
            <person name="Venter J.C."/>
            <person name="Wang Z."/>
            <person name="Woodage T."/>
            <person name="Zheng X.H."/>
            <person name="Zhong F."/>
        </authorList>
    </citation>
    <scope>NUCLEOTIDE SEQUENCE [LARGE SCALE GENOMIC DNA]</scope>
    <source>
        <strain>BN</strain>
        <strain evidence="2">Sprague-Dawley</strain>
    </source>
</reference>
<evidence type="ECO:0000313" key="2">
    <source>
        <dbReference type="Proteomes" id="UP000234681"/>
    </source>
</evidence>